<evidence type="ECO:0000313" key="3">
    <source>
        <dbReference type="EMBL" id="KAF0755363.1"/>
    </source>
</evidence>
<name>A0A6G0YED4_APHCR</name>
<dbReference type="InterPro" id="IPR011992">
    <property type="entry name" value="EF-hand-dom_pair"/>
</dbReference>
<dbReference type="SUPFAM" id="SSF47473">
    <property type="entry name" value="EF-hand"/>
    <property type="match status" value="1"/>
</dbReference>
<comment type="caution">
    <text evidence="1">The sequence shown here is derived from an EMBL/GenBank/DDBJ whole genome shotgun (WGS) entry which is preliminary data.</text>
</comment>
<dbReference type="EMBL" id="VUJU01004164">
    <property type="protein sequence ID" value="KAF0755363.1"/>
    <property type="molecule type" value="Genomic_DNA"/>
</dbReference>
<dbReference type="Proteomes" id="UP000478052">
    <property type="component" value="Unassembled WGS sequence"/>
</dbReference>
<evidence type="ECO:0000313" key="4">
    <source>
        <dbReference type="Proteomes" id="UP000478052"/>
    </source>
</evidence>
<evidence type="ECO:0000313" key="2">
    <source>
        <dbReference type="EMBL" id="KAF0755051.1"/>
    </source>
</evidence>
<evidence type="ECO:0000313" key="1">
    <source>
        <dbReference type="EMBL" id="KAF0754026.1"/>
    </source>
</evidence>
<proteinExistence type="predicted"/>
<dbReference type="OrthoDB" id="191686at2759"/>
<dbReference type="EMBL" id="VUJU01004245">
    <property type="protein sequence ID" value="KAF0755051.1"/>
    <property type="molecule type" value="Genomic_DNA"/>
</dbReference>
<gene>
    <name evidence="1" type="ORF">FWK35_00013831</name>
    <name evidence="2" type="ORF">FWK35_00015423</name>
    <name evidence="3" type="ORF">FWK35_00016232</name>
</gene>
<dbReference type="EMBL" id="VUJU01004546">
    <property type="protein sequence ID" value="KAF0754026.1"/>
    <property type="molecule type" value="Genomic_DNA"/>
</dbReference>
<protein>
    <submittedName>
        <fullName evidence="1">EF-hand calcium-binding domain-containing protein 1-like</fullName>
    </submittedName>
</protein>
<dbReference type="AlphaFoldDB" id="A0A6G0YED4"/>
<accession>A0A6G0YED4</accession>
<keyword evidence="4" id="KW-1185">Reference proteome</keyword>
<reference evidence="1 4" key="1">
    <citation type="submission" date="2019-08" db="EMBL/GenBank/DDBJ databases">
        <title>Whole genome of Aphis craccivora.</title>
        <authorList>
            <person name="Voronova N.V."/>
            <person name="Shulinski R.S."/>
            <person name="Bandarenka Y.V."/>
            <person name="Zhorov D.G."/>
            <person name="Warner D."/>
        </authorList>
    </citation>
    <scope>NUCLEOTIDE SEQUENCE [LARGE SCALE GENOMIC DNA]</scope>
    <source>
        <strain evidence="1">180601</strain>
        <tissue evidence="1">Whole Body</tissue>
    </source>
</reference>
<organism evidence="1 4">
    <name type="scientific">Aphis craccivora</name>
    <name type="common">Cowpea aphid</name>
    <dbReference type="NCBI Taxonomy" id="307492"/>
    <lineage>
        <taxon>Eukaryota</taxon>
        <taxon>Metazoa</taxon>
        <taxon>Ecdysozoa</taxon>
        <taxon>Arthropoda</taxon>
        <taxon>Hexapoda</taxon>
        <taxon>Insecta</taxon>
        <taxon>Pterygota</taxon>
        <taxon>Neoptera</taxon>
        <taxon>Paraneoptera</taxon>
        <taxon>Hemiptera</taxon>
        <taxon>Sternorrhyncha</taxon>
        <taxon>Aphidomorpha</taxon>
        <taxon>Aphidoidea</taxon>
        <taxon>Aphididae</taxon>
        <taxon>Aphidini</taxon>
        <taxon>Aphis</taxon>
        <taxon>Aphis</taxon>
    </lineage>
</organism>
<sequence length="162" mass="18778">MLLADSRVATIPNIKYYTDGGLTIYIYFFHTPNILAILKRFFSLNLIDSNRNYLPTPGLRKQFIGGRTLIYTVLKILKRRSCRKIFFSNSTNLQEHLTESEFVKILPLVLKSKLPTDLINFCFELCTEITRSPNKENDQSFVDFVMAEVDKDRDNRISLESG</sequence>